<reference evidence="1 2" key="1">
    <citation type="journal article" date="2018" name="Sci. Rep.">
        <title>Genomic signatures of local adaptation to the degree of environmental predictability in rotifers.</title>
        <authorList>
            <person name="Franch-Gras L."/>
            <person name="Hahn C."/>
            <person name="Garcia-Roger E.M."/>
            <person name="Carmona M.J."/>
            <person name="Serra M."/>
            <person name="Gomez A."/>
        </authorList>
    </citation>
    <scope>NUCLEOTIDE SEQUENCE [LARGE SCALE GENOMIC DNA]</scope>
    <source>
        <strain evidence="1">HYR1</strain>
    </source>
</reference>
<sequence>MNFFQFHLKKTAGSKKDMNHFFISNSSKVYKNISGERAHHGRTSIFCSLNQSLTECVVCAEVPSC</sequence>
<dbReference type="Proteomes" id="UP000276133">
    <property type="component" value="Unassembled WGS sequence"/>
</dbReference>
<evidence type="ECO:0000313" key="1">
    <source>
        <dbReference type="EMBL" id="RNA16602.1"/>
    </source>
</evidence>
<dbReference type="AlphaFoldDB" id="A0A3M7QZ29"/>
<name>A0A3M7QZ29_BRAPC</name>
<keyword evidence="2" id="KW-1185">Reference proteome</keyword>
<proteinExistence type="predicted"/>
<gene>
    <name evidence="1" type="ORF">BpHYR1_011528</name>
</gene>
<comment type="caution">
    <text evidence="1">The sequence shown here is derived from an EMBL/GenBank/DDBJ whole genome shotgun (WGS) entry which is preliminary data.</text>
</comment>
<evidence type="ECO:0000313" key="2">
    <source>
        <dbReference type="Proteomes" id="UP000276133"/>
    </source>
</evidence>
<dbReference type="EMBL" id="REGN01004671">
    <property type="protein sequence ID" value="RNA16602.1"/>
    <property type="molecule type" value="Genomic_DNA"/>
</dbReference>
<accession>A0A3M7QZ29</accession>
<protein>
    <submittedName>
        <fullName evidence="1">Uncharacterized protein</fullName>
    </submittedName>
</protein>
<organism evidence="1 2">
    <name type="scientific">Brachionus plicatilis</name>
    <name type="common">Marine rotifer</name>
    <name type="synonym">Brachionus muelleri</name>
    <dbReference type="NCBI Taxonomy" id="10195"/>
    <lineage>
        <taxon>Eukaryota</taxon>
        <taxon>Metazoa</taxon>
        <taxon>Spiralia</taxon>
        <taxon>Gnathifera</taxon>
        <taxon>Rotifera</taxon>
        <taxon>Eurotatoria</taxon>
        <taxon>Monogononta</taxon>
        <taxon>Pseudotrocha</taxon>
        <taxon>Ploima</taxon>
        <taxon>Brachionidae</taxon>
        <taxon>Brachionus</taxon>
    </lineage>
</organism>